<dbReference type="SUPFAM" id="SSF52777">
    <property type="entry name" value="CoA-dependent acyltransferases"/>
    <property type="match status" value="1"/>
</dbReference>
<evidence type="ECO:0000256" key="3">
    <source>
        <dbReference type="ARBA" id="ARBA00023315"/>
    </source>
</evidence>
<dbReference type="InterPro" id="IPR050743">
    <property type="entry name" value="2-oxoacid_DH_E2_comp"/>
</dbReference>
<dbReference type="AlphaFoldDB" id="A0A139PPD2"/>
<comment type="cofactor">
    <cofactor evidence="1">
        <name>(R)-lipoate</name>
        <dbReference type="ChEBI" id="CHEBI:83088"/>
    </cofactor>
</comment>
<accession>A0A139PPD2</accession>
<evidence type="ECO:0000256" key="1">
    <source>
        <dbReference type="ARBA" id="ARBA00001938"/>
    </source>
</evidence>
<dbReference type="GO" id="GO:0005737">
    <property type="term" value="C:cytoplasm"/>
    <property type="evidence" value="ECO:0007669"/>
    <property type="project" value="TreeGrafter"/>
</dbReference>
<evidence type="ECO:0000256" key="2">
    <source>
        <dbReference type="ARBA" id="ARBA00022679"/>
    </source>
</evidence>
<name>A0A139PPD2_STROR</name>
<dbReference type="GO" id="GO:0016407">
    <property type="term" value="F:acetyltransferase activity"/>
    <property type="evidence" value="ECO:0007669"/>
    <property type="project" value="TreeGrafter"/>
</dbReference>
<dbReference type="PATRIC" id="fig|1303.81.peg.644"/>
<keyword evidence="2 5" id="KW-0808">Transferase</keyword>
<dbReference type="Gene3D" id="3.30.559.10">
    <property type="entry name" value="Chloramphenicol acetyltransferase-like domain"/>
    <property type="match status" value="1"/>
</dbReference>
<protein>
    <submittedName>
        <fullName evidence="5">Dihydrolipoamide acetyltransferase component (E2) of acetoin dehydrogenase complex</fullName>
    </submittedName>
</protein>
<dbReference type="PANTHER" id="PTHR43178">
    <property type="entry name" value="DIHYDROLIPOAMIDE ACETYLTRANSFERASE COMPONENT OF PYRUVATE DEHYDROGENASE COMPLEX"/>
    <property type="match status" value="1"/>
</dbReference>
<reference evidence="5 6" key="1">
    <citation type="submission" date="2016-01" db="EMBL/GenBank/DDBJ databases">
        <title>Highly variable Streptococcus oralis are common among viridans streptococci isolated from primates.</title>
        <authorList>
            <person name="Denapaite D."/>
            <person name="Rieger M."/>
            <person name="Koendgen S."/>
            <person name="Brueckner R."/>
            <person name="Ochigava I."/>
            <person name="Kappeler P."/>
            <person name="Maetz-Rensing K."/>
            <person name="Leendertz F."/>
            <person name="Hakenbeck R."/>
        </authorList>
    </citation>
    <scope>NUCLEOTIDE SEQUENCE [LARGE SCALE GENOMIC DNA]</scope>
    <source>
        <strain evidence="5 6">DD21</strain>
    </source>
</reference>
<feature type="domain" description="2-oxoacid dehydrogenase acyltransferase catalytic" evidence="4">
    <location>
        <begin position="2"/>
        <end position="149"/>
    </location>
</feature>
<dbReference type="InterPro" id="IPR023213">
    <property type="entry name" value="CAT-like_dom_sf"/>
</dbReference>
<comment type="caution">
    <text evidence="5">The sequence shown here is derived from an EMBL/GenBank/DDBJ whole genome shotgun (WGS) entry which is preliminary data.</text>
</comment>
<evidence type="ECO:0000313" key="5">
    <source>
        <dbReference type="EMBL" id="KXT92096.1"/>
    </source>
</evidence>
<keyword evidence="3" id="KW-0012">Acyltransferase</keyword>
<proteinExistence type="predicted"/>
<dbReference type="Proteomes" id="UP000070053">
    <property type="component" value="Unassembled WGS sequence"/>
</dbReference>
<sequence length="150" mass="16061">MTEDGKTIITHNYVNLAMAVGMDNGLMTPVVYNAEKLSLSELVVAFKDVIGRTLDGKLAPSELQNSTFTISNLGMFGVQSFGPIINQPNSAILGVSSTIEKPVVVNGEIVIRPIMSLGLTIDHRVVDGMAGAKFMKDLKALIENPISMLV</sequence>
<dbReference type="InterPro" id="IPR001078">
    <property type="entry name" value="2-oxoacid_DH_actylTfrase"/>
</dbReference>
<dbReference type="Pfam" id="PF00198">
    <property type="entry name" value="2-oxoacid_dh"/>
    <property type="match status" value="1"/>
</dbReference>
<organism evidence="5 6">
    <name type="scientific">Streptococcus oralis</name>
    <dbReference type="NCBI Taxonomy" id="1303"/>
    <lineage>
        <taxon>Bacteria</taxon>
        <taxon>Bacillati</taxon>
        <taxon>Bacillota</taxon>
        <taxon>Bacilli</taxon>
        <taxon>Lactobacillales</taxon>
        <taxon>Streptococcaceae</taxon>
        <taxon>Streptococcus</taxon>
    </lineage>
</organism>
<dbReference type="PANTHER" id="PTHR43178:SF5">
    <property type="entry name" value="LIPOAMIDE ACYLTRANSFERASE COMPONENT OF BRANCHED-CHAIN ALPHA-KETO ACID DEHYDROGENASE COMPLEX, MITOCHONDRIAL"/>
    <property type="match status" value="1"/>
</dbReference>
<dbReference type="GO" id="GO:0031405">
    <property type="term" value="F:lipoic acid binding"/>
    <property type="evidence" value="ECO:0007669"/>
    <property type="project" value="TreeGrafter"/>
</dbReference>
<dbReference type="EMBL" id="LQZP01000148">
    <property type="protein sequence ID" value="KXT92096.1"/>
    <property type="molecule type" value="Genomic_DNA"/>
</dbReference>
<evidence type="ECO:0000259" key="4">
    <source>
        <dbReference type="Pfam" id="PF00198"/>
    </source>
</evidence>
<evidence type="ECO:0000313" key="6">
    <source>
        <dbReference type="Proteomes" id="UP000070053"/>
    </source>
</evidence>
<gene>
    <name evidence="5" type="ORF">SORDD21_00516</name>
</gene>